<evidence type="ECO:0000256" key="2">
    <source>
        <dbReference type="SAM" id="SignalP"/>
    </source>
</evidence>
<proteinExistence type="predicted"/>
<dbReference type="PANTHER" id="PTHR45710:SF38">
    <property type="entry name" value="C-TYPE LECTIN DOMAIN-CONTAINING PROTEIN 180"/>
    <property type="match status" value="1"/>
</dbReference>
<reference evidence="5" key="1">
    <citation type="submission" date="2017-02" db="UniProtKB">
        <authorList>
            <consortium name="WormBaseParasite"/>
        </authorList>
    </citation>
    <scope>IDENTIFICATION</scope>
</reference>
<feature type="region of interest" description="Disordered" evidence="1">
    <location>
        <begin position="772"/>
        <end position="804"/>
    </location>
</feature>
<dbReference type="Pfam" id="PF00059">
    <property type="entry name" value="Lectin_C"/>
    <property type="match status" value="1"/>
</dbReference>
<evidence type="ECO:0000313" key="5">
    <source>
        <dbReference type="WBParaSite" id="SPAL_0000690700.1"/>
    </source>
</evidence>
<dbReference type="AlphaFoldDB" id="A0A0N5BLW1"/>
<protein>
    <submittedName>
        <fullName evidence="5">C-type lectin domain-containing protein</fullName>
    </submittedName>
</protein>
<dbReference type="InterPro" id="IPR050828">
    <property type="entry name" value="C-type_lectin/matrix_domain"/>
</dbReference>
<evidence type="ECO:0000313" key="4">
    <source>
        <dbReference type="Proteomes" id="UP000046392"/>
    </source>
</evidence>
<feature type="region of interest" description="Disordered" evidence="1">
    <location>
        <begin position="656"/>
        <end position="708"/>
    </location>
</feature>
<feature type="signal peptide" evidence="2">
    <location>
        <begin position="1"/>
        <end position="19"/>
    </location>
</feature>
<feature type="compositionally biased region" description="Basic and acidic residues" evidence="1">
    <location>
        <begin position="206"/>
        <end position="220"/>
    </location>
</feature>
<organism evidence="4 5">
    <name type="scientific">Strongyloides papillosus</name>
    <name type="common">Intestinal threadworm</name>
    <dbReference type="NCBI Taxonomy" id="174720"/>
    <lineage>
        <taxon>Eukaryota</taxon>
        <taxon>Metazoa</taxon>
        <taxon>Ecdysozoa</taxon>
        <taxon>Nematoda</taxon>
        <taxon>Chromadorea</taxon>
        <taxon>Rhabditida</taxon>
        <taxon>Tylenchina</taxon>
        <taxon>Panagrolaimomorpha</taxon>
        <taxon>Strongyloidoidea</taxon>
        <taxon>Strongyloididae</taxon>
        <taxon>Strongyloides</taxon>
    </lineage>
</organism>
<feature type="compositionally biased region" description="Polar residues" evidence="1">
    <location>
        <begin position="656"/>
        <end position="677"/>
    </location>
</feature>
<feature type="region of interest" description="Disordered" evidence="1">
    <location>
        <begin position="204"/>
        <end position="232"/>
    </location>
</feature>
<evidence type="ECO:0000259" key="3">
    <source>
        <dbReference type="PROSITE" id="PS50041"/>
    </source>
</evidence>
<dbReference type="SUPFAM" id="SSF56436">
    <property type="entry name" value="C-type lectin-like"/>
    <property type="match status" value="1"/>
</dbReference>
<dbReference type="Gene3D" id="3.10.100.10">
    <property type="entry name" value="Mannose-Binding Protein A, subunit A"/>
    <property type="match status" value="1"/>
</dbReference>
<dbReference type="PROSITE" id="PS50041">
    <property type="entry name" value="C_TYPE_LECTIN_2"/>
    <property type="match status" value="1"/>
</dbReference>
<name>A0A0N5BLW1_STREA</name>
<feature type="compositionally biased region" description="Basic residues" evidence="1">
    <location>
        <begin position="691"/>
        <end position="706"/>
    </location>
</feature>
<dbReference type="WBParaSite" id="SPAL_0000690700.1">
    <property type="protein sequence ID" value="SPAL_0000690700.1"/>
    <property type="gene ID" value="SPAL_0000690700"/>
</dbReference>
<dbReference type="InterPro" id="IPR016186">
    <property type="entry name" value="C-type_lectin-like/link_sf"/>
</dbReference>
<accession>A0A0N5BLW1</accession>
<sequence length="825" mass="94404">MIIFKVLFLLYFIISQLHAIPKFQTISSVNIRPTTTWIPGPNNNKYQFHIGWQSWLSAREYCLSQDADLVSINSDNELQWILKHYANDITGVGERHIQIGLYLPSSNSSDWIWVDKTNINYSFMPFDGSIEYKNDKKCANYLINKKIVQPMVCDVSMNLPDKPVRFICERSKESHLAMERANNPLWDKFDKILQFLGISDGNGVDDDSKKKEKDRKKDDYYSDDSEYDSREFDKDKNNKKDVVLLTFIDSKDPKNLNVTKEIDNEGSGDGMTNDFENIMTRKPEDIASSTPIVKTTNSIISEISNMVDGMKQIIKLGLDDDKSPSHGDDPSDEYNIYSRLRHNQDSSLKPINDSPKLNTIPQKSHSIINKAIKVIKTLDSLASDYNDDSSVDYQFKDDKIDRRKIDEGNKKLVQSPKSDGMIDKRIIGDNLIPTTSKLTTVDDITKNNDIIEGSGEDIVKVNNQKNDRTLSIKDHSSDQGNNISVEKNKIEEVNGNKNLSSSGHVDESLVNNNIEIENVEEKIVKFLKVLYEYLKKSDVRSLKEILDDRESGVSIIDHLKKSLNATTQREVSQIKALEKLYNMGVNLEKVRHDAINTTMDHNAVKMAILEIEKELTDELVNNMSKEFDEVNNLSYHNTNKLGENKLKNLKNVGNITATPKQTTLSRSNTTFHPPSTRKNTKKGKPSNNKGIKSRKNKKNRKNKKGVLKTTPKVIGTWHPEVPPTEQQRKEFAALEKSRIKLNNDTYEIFKNFNENERTKKLLERIHQHELEKKKSSEKEAFTKVTKDKSQETTSSSNNHNDVDGLMNLVTKTDKTVHKFIDKHNQ</sequence>
<dbReference type="Proteomes" id="UP000046392">
    <property type="component" value="Unplaced"/>
</dbReference>
<feature type="compositionally biased region" description="Basic and acidic residues" evidence="1">
    <location>
        <begin position="772"/>
        <end position="790"/>
    </location>
</feature>
<keyword evidence="2" id="KW-0732">Signal</keyword>
<feature type="domain" description="C-type lectin" evidence="3">
    <location>
        <begin position="46"/>
        <end position="139"/>
    </location>
</feature>
<dbReference type="CDD" id="cd00037">
    <property type="entry name" value="CLECT"/>
    <property type="match status" value="1"/>
</dbReference>
<evidence type="ECO:0000256" key="1">
    <source>
        <dbReference type="SAM" id="MobiDB-lite"/>
    </source>
</evidence>
<dbReference type="SMART" id="SM00034">
    <property type="entry name" value="CLECT"/>
    <property type="match status" value="1"/>
</dbReference>
<feature type="chain" id="PRO_5005894710" evidence="2">
    <location>
        <begin position="20"/>
        <end position="825"/>
    </location>
</feature>
<dbReference type="InterPro" id="IPR001304">
    <property type="entry name" value="C-type_lectin-like"/>
</dbReference>
<dbReference type="PANTHER" id="PTHR45710">
    <property type="entry name" value="C-TYPE LECTIN DOMAIN-CONTAINING PROTEIN 180"/>
    <property type="match status" value="1"/>
</dbReference>
<dbReference type="STRING" id="174720.A0A0N5BLW1"/>
<keyword evidence="4" id="KW-1185">Reference proteome</keyword>
<dbReference type="InterPro" id="IPR016187">
    <property type="entry name" value="CTDL_fold"/>
</dbReference>